<dbReference type="Pfam" id="PF08021">
    <property type="entry name" value="FAD_binding_9"/>
    <property type="match status" value="1"/>
</dbReference>
<dbReference type="Gene3D" id="3.40.50.80">
    <property type="entry name" value="Nucleotide-binding domain of ferredoxin-NADP reductase (FNR) module"/>
    <property type="match status" value="1"/>
</dbReference>
<dbReference type="PANTHER" id="PTHR30157">
    <property type="entry name" value="FERRIC REDUCTASE, NADPH-DEPENDENT"/>
    <property type="match status" value="1"/>
</dbReference>
<name>A0A6G4U4T5_9ACTN</name>
<dbReference type="PROSITE" id="PS51384">
    <property type="entry name" value="FAD_FR"/>
    <property type="match status" value="1"/>
</dbReference>
<comment type="caution">
    <text evidence="2">The sequence shown here is derived from an EMBL/GenBank/DDBJ whole genome shotgun (WGS) entry which is preliminary data.</text>
</comment>
<dbReference type="InterPro" id="IPR039261">
    <property type="entry name" value="FNR_nucleotide-bd"/>
</dbReference>
<proteinExistence type="predicted"/>
<dbReference type="Pfam" id="PF04954">
    <property type="entry name" value="SIP"/>
    <property type="match status" value="1"/>
</dbReference>
<evidence type="ECO:0000259" key="1">
    <source>
        <dbReference type="PROSITE" id="PS51384"/>
    </source>
</evidence>
<dbReference type="CDD" id="cd06193">
    <property type="entry name" value="siderophore_interacting"/>
    <property type="match status" value="1"/>
</dbReference>
<dbReference type="GO" id="GO:0016491">
    <property type="term" value="F:oxidoreductase activity"/>
    <property type="evidence" value="ECO:0007669"/>
    <property type="project" value="InterPro"/>
</dbReference>
<dbReference type="AlphaFoldDB" id="A0A6G4U4T5"/>
<evidence type="ECO:0000313" key="2">
    <source>
        <dbReference type="EMBL" id="NGN67184.1"/>
    </source>
</evidence>
<dbReference type="InterPro" id="IPR013113">
    <property type="entry name" value="SIP_FAD-bd"/>
</dbReference>
<dbReference type="RefSeq" id="WP_165240484.1">
    <property type="nucleotide sequence ID" value="NZ_JAAKZV010000129.1"/>
</dbReference>
<gene>
    <name evidence="2" type="ORF">G5C51_25155</name>
</gene>
<accession>A0A6G4U4T5</accession>
<organism evidence="2 3">
    <name type="scientific">Streptomyces coryli</name>
    <dbReference type="NCBI Taxonomy" id="1128680"/>
    <lineage>
        <taxon>Bacteria</taxon>
        <taxon>Bacillati</taxon>
        <taxon>Actinomycetota</taxon>
        <taxon>Actinomycetes</taxon>
        <taxon>Kitasatosporales</taxon>
        <taxon>Streptomycetaceae</taxon>
        <taxon>Streptomyces</taxon>
    </lineage>
</organism>
<protein>
    <submittedName>
        <fullName evidence="2">Siderophore-interacting protein</fullName>
    </submittedName>
</protein>
<dbReference type="InterPro" id="IPR007037">
    <property type="entry name" value="SIP_rossman_dom"/>
</dbReference>
<dbReference type="InterPro" id="IPR017938">
    <property type="entry name" value="Riboflavin_synthase-like_b-brl"/>
</dbReference>
<dbReference type="Proteomes" id="UP000481583">
    <property type="component" value="Unassembled WGS sequence"/>
</dbReference>
<dbReference type="Gene3D" id="2.40.30.10">
    <property type="entry name" value="Translation factors"/>
    <property type="match status" value="1"/>
</dbReference>
<dbReference type="PANTHER" id="PTHR30157:SF0">
    <property type="entry name" value="NADPH-DEPENDENT FERRIC-CHELATE REDUCTASE"/>
    <property type="match status" value="1"/>
</dbReference>
<evidence type="ECO:0000313" key="3">
    <source>
        <dbReference type="Proteomes" id="UP000481583"/>
    </source>
</evidence>
<dbReference type="InterPro" id="IPR039374">
    <property type="entry name" value="SIP_fam"/>
</dbReference>
<keyword evidence="3" id="KW-1185">Reference proteome</keyword>
<dbReference type="EMBL" id="JAAKZV010000129">
    <property type="protein sequence ID" value="NGN67184.1"/>
    <property type="molecule type" value="Genomic_DNA"/>
</dbReference>
<feature type="domain" description="FAD-binding FR-type" evidence="1">
    <location>
        <begin position="12"/>
        <end position="151"/>
    </location>
</feature>
<reference evidence="2 3" key="1">
    <citation type="submission" date="2020-02" db="EMBL/GenBank/DDBJ databases">
        <title>Whole-genome analyses of novel actinobacteria.</title>
        <authorList>
            <person name="Sahin N."/>
        </authorList>
    </citation>
    <scope>NUCLEOTIDE SEQUENCE [LARGE SCALE GENOMIC DNA]</scope>
    <source>
        <strain evidence="2 3">A7024</strain>
    </source>
</reference>
<dbReference type="SUPFAM" id="SSF63380">
    <property type="entry name" value="Riboflavin synthase domain-like"/>
    <property type="match status" value="1"/>
</dbReference>
<dbReference type="InterPro" id="IPR017927">
    <property type="entry name" value="FAD-bd_FR_type"/>
</dbReference>
<sequence>MADAAATEVAPFRFFHAEVVRTERLSPSLVRVTFGGPGLAGFASGGRDQSLSVFLPHPGQSEPVMPTGEGWFEEYRALDPGVRAILRSYTVRAQRDADIAGGGVEVDIDFVLHAEPAGPAATWAAGAGPGDRLILLGPAVPENTGVRFQLPEGASEVLLAGDETALPAAAAILESLPDDVPVRAWLAVPEEADRLPLRAPSGAKLTWIAEGGQGGQDALVAAFREAVTPGGDAPYAWLAGEAGMVKALRRHLVNECGVDRRSVSFIGYWRRGASEDDLRADAESGSGSAA</sequence>